<gene>
    <name evidence="3" type="ORF">LTR09_002318</name>
</gene>
<dbReference type="InterPro" id="IPR041667">
    <property type="entry name" value="Cupin_8"/>
</dbReference>
<name>A0AAJ0GFF7_9PEZI</name>
<feature type="compositionally biased region" description="Basic and acidic residues" evidence="1">
    <location>
        <begin position="52"/>
        <end position="80"/>
    </location>
</feature>
<feature type="region of interest" description="Disordered" evidence="1">
    <location>
        <begin position="162"/>
        <end position="259"/>
    </location>
</feature>
<feature type="compositionally biased region" description="Low complexity" evidence="1">
    <location>
        <begin position="227"/>
        <end position="240"/>
    </location>
</feature>
<dbReference type="Proteomes" id="UP001271007">
    <property type="component" value="Unassembled WGS sequence"/>
</dbReference>
<comment type="caution">
    <text evidence="3">The sequence shown here is derived from an EMBL/GenBank/DDBJ whole genome shotgun (WGS) entry which is preliminary data.</text>
</comment>
<dbReference type="SUPFAM" id="SSF51197">
    <property type="entry name" value="Clavaminate synthase-like"/>
    <property type="match status" value="1"/>
</dbReference>
<keyword evidence="4" id="KW-1185">Reference proteome</keyword>
<dbReference type="Gene3D" id="2.60.120.650">
    <property type="entry name" value="Cupin"/>
    <property type="match status" value="1"/>
</dbReference>
<dbReference type="Pfam" id="PF13621">
    <property type="entry name" value="Cupin_8"/>
    <property type="match status" value="1"/>
</dbReference>
<dbReference type="SMART" id="SM00558">
    <property type="entry name" value="JmjC"/>
    <property type="match status" value="1"/>
</dbReference>
<evidence type="ECO:0000313" key="3">
    <source>
        <dbReference type="EMBL" id="KAK3056525.1"/>
    </source>
</evidence>
<feature type="region of interest" description="Disordered" evidence="1">
    <location>
        <begin position="1"/>
        <end position="23"/>
    </location>
</feature>
<sequence length="713" mass="80580">MSGFRLPRYSDWNYSDSDPDSDIEEVIPATRVYAERLPIDVQFVELQDDLIERLEPPRPPRQFAHRDRFQASRSYPREPPRQPAQPREPQRALPAFEAPPQQTRYKLRSSRTENDPAQQSPRARAISRNLTATVVAPKRTRPRRRSPLAAYKVPVGDVLEDPVVISDDDEEAAEQRPLRRGERDAATTVAAIPPTPVVPSRENDAPSLGRRGEPTTALRQREERATSAVPDDPSSSSVPAGEKRKASPPPPVNFGDPKATVEGRLANLAIEITTELDSRAPDETIHLCGMAALEILDTRPIEVLELARDKLHTWPYSEVHVCWRRLLEDATLMRVAEMLRVRAGVSETPHPKRQKTDETSTPVDLNAAPVDWLAEIVRELDVGMSMSGSPGRRLTFYAVLEQLEGFVPTQENALQVPSRFDIARPSEIEIDKSFTRVQGRLTFQAFQHHLYTNTTPIIIPGAIAQWQALTKWQDPNYFLSHTLGGRRVVPIEVGKMYTDENWSQKLLTFHEFLTTYLLPASPPEIAYLAQHDLFSQMPKLRDDFQIPDYCYTDPPTPQGAASNTAGLATTPQLDEPTLNIWLGPKGTKTPLHTDPYHNILCQVVGYKYVLLFPPQASDKLYPRGVDEKGNNMSNTSQVDVSSTVPRELLEGEEYLREELLDERLKVFEEFPGFKEANHYEAVLAPGECLYVPLGWWHYVESLTTSVSVSFWWN</sequence>
<accession>A0AAJ0GFF7</accession>
<dbReference type="PROSITE" id="PS51184">
    <property type="entry name" value="JMJC"/>
    <property type="match status" value="1"/>
</dbReference>
<proteinExistence type="predicted"/>
<evidence type="ECO:0000259" key="2">
    <source>
        <dbReference type="PROSITE" id="PS51184"/>
    </source>
</evidence>
<feature type="compositionally biased region" description="Low complexity" evidence="1">
    <location>
        <begin position="84"/>
        <end position="95"/>
    </location>
</feature>
<feature type="domain" description="JmjC" evidence="2">
    <location>
        <begin position="526"/>
        <end position="713"/>
    </location>
</feature>
<dbReference type="AlphaFoldDB" id="A0AAJ0GFF7"/>
<evidence type="ECO:0000313" key="4">
    <source>
        <dbReference type="Proteomes" id="UP001271007"/>
    </source>
</evidence>
<dbReference type="PANTHER" id="PTHR12461:SF101">
    <property type="entry name" value="TRNA WYBUTOSINE-SYNTHESIZING PROTEIN 4"/>
    <property type="match status" value="1"/>
</dbReference>
<dbReference type="EMBL" id="JAWDJX010000005">
    <property type="protein sequence ID" value="KAK3056525.1"/>
    <property type="molecule type" value="Genomic_DNA"/>
</dbReference>
<evidence type="ECO:0000256" key="1">
    <source>
        <dbReference type="SAM" id="MobiDB-lite"/>
    </source>
</evidence>
<dbReference type="PANTHER" id="PTHR12461">
    <property type="entry name" value="HYPOXIA-INDUCIBLE FACTOR 1 ALPHA INHIBITOR-RELATED"/>
    <property type="match status" value="1"/>
</dbReference>
<reference evidence="3" key="1">
    <citation type="submission" date="2023-04" db="EMBL/GenBank/DDBJ databases">
        <title>Black Yeasts Isolated from many extreme environments.</title>
        <authorList>
            <person name="Coleine C."/>
            <person name="Stajich J.E."/>
            <person name="Selbmann L."/>
        </authorList>
    </citation>
    <scope>NUCLEOTIDE SEQUENCE</scope>
    <source>
        <strain evidence="3">CCFEE 5312</strain>
    </source>
</reference>
<protein>
    <recommendedName>
        <fullName evidence="2">JmjC domain-containing protein</fullName>
    </recommendedName>
</protein>
<feature type="compositionally biased region" description="Basic and acidic residues" evidence="1">
    <location>
        <begin position="173"/>
        <end position="185"/>
    </location>
</feature>
<organism evidence="3 4">
    <name type="scientific">Extremus antarcticus</name>
    <dbReference type="NCBI Taxonomy" id="702011"/>
    <lineage>
        <taxon>Eukaryota</taxon>
        <taxon>Fungi</taxon>
        <taxon>Dikarya</taxon>
        <taxon>Ascomycota</taxon>
        <taxon>Pezizomycotina</taxon>
        <taxon>Dothideomycetes</taxon>
        <taxon>Dothideomycetidae</taxon>
        <taxon>Mycosphaerellales</taxon>
        <taxon>Extremaceae</taxon>
        <taxon>Extremus</taxon>
    </lineage>
</organism>
<dbReference type="InterPro" id="IPR003347">
    <property type="entry name" value="JmjC_dom"/>
</dbReference>
<feature type="region of interest" description="Disordered" evidence="1">
    <location>
        <begin position="52"/>
        <end position="128"/>
    </location>
</feature>